<dbReference type="InterPro" id="IPR003615">
    <property type="entry name" value="HNH_nuc"/>
</dbReference>
<gene>
    <name evidence="2" type="ORF">N4G40_19150</name>
</gene>
<dbReference type="SMART" id="SM00507">
    <property type="entry name" value="HNHc"/>
    <property type="match status" value="1"/>
</dbReference>
<dbReference type="EMBL" id="JAOBTT010000003">
    <property type="protein sequence ID" value="MDZ7280375.1"/>
    <property type="molecule type" value="Genomic_DNA"/>
</dbReference>
<accession>A0ABU5LL08</accession>
<dbReference type="RefSeq" id="WP_322539959.1">
    <property type="nucleotide sequence ID" value="NZ_JAOBTT010000003.1"/>
</dbReference>
<comment type="caution">
    <text evidence="2">The sequence shown here is derived from an EMBL/GenBank/DDBJ whole genome shotgun (WGS) entry which is preliminary data.</text>
</comment>
<keyword evidence="3" id="KW-1185">Reference proteome</keyword>
<dbReference type="SUPFAM" id="SSF54060">
    <property type="entry name" value="His-Me finger endonucleases"/>
    <property type="match status" value="1"/>
</dbReference>
<dbReference type="Gene3D" id="3.90.75.20">
    <property type="match status" value="1"/>
</dbReference>
<reference evidence="3" key="1">
    <citation type="submission" date="2023-07" db="EMBL/GenBank/DDBJ databases">
        <title>Structural and functional analysis of rice phyllospheric bacteria for their antimicrobial properties and defense elicitation against blast disease.</title>
        <authorList>
            <person name="Sahu K.P."/>
            <person name="Asharani P."/>
            <person name="Kumar M."/>
            <person name="Reddy B."/>
            <person name="Kumar A."/>
        </authorList>
    </citation>
    <scope>NUCLEOTIDE SEQUENCE [LARGE SCALE GENOMIC DNA]</scope>
    <source>
        <strain evidence="3">OsEp_Plm_30P10</strain>
    </source>
</reference>
<keyword evidence="2" id="KW-0378">Hydrolase</keyword>
<evidence type="ECO:0000313" key="3">
    <source>
        <dbReference type="Proteomes" id="UP001288620"/>
    </source>
</evidence>
<dbReference type="Pfam" id="PF13392">
    <property type="entry name" value="HNH_3"/>
    <property type="match status" value="1"/>
</dbReference>
<sequence>MFEYRDGLLYWKIKTNRNMKIGRLAGSMAGNGYMQVHCFGKVRLMHRIIWEMHNGEIPEGMEIDHINHIRDDNRIENLRLVSRKQNAKNLSMRSDNTSNVVGVSWDNKSKKWYAKIAVNGKQIALGRFSNLSMAAECRKAAEEKYCFHKNHGALK</sequence>
<name>A0ABU5LL08_9GAMM</name>
<dbReference type="SUPFAM" id="SSF54171">
    <property type="entry name" value="DNA-binding domain"/>
    <property type="match status" value="1"/>
</dbReference>
<dbReference type="GO" id="GO:0004519">
    <property type="term" value="F:endonuclease activity"/>
    <property type="evidence" value="ECO:0007669"/>
    <property type="project" value="UniProtKB-KW"/>
</dbReference>
<dbReference type="Proteomes" id="UP001288620">
    <property type="component" value="Unassembled WGS sequence"/>
</dbReference>
<feature type="domain" description="HNH nuclease" evidence="1">
    <location>
        <begin position="39"/>
        <end position="87"/>
    </location>
</feature>
<organism evidence="2 3">
    <name type="scientific">Pantoea eucrina</name>
    <dbReference type="NCBI Taxonomy" id="472693"/>
    <lineage>
        <taxon>Bacteria</taxon>
        <taxon>Pseudomonadati</taxon>
        <taxon>Pseudomonadota</taxon>
        <taxon>Gammaproteobacteria</taxon>
        <taxon>Enterobacterales</taxon>
        <taxon>Erwiniaceae</taxon>
        <taxon>Pantoea</taxon>
    </lineage>
</organism>
<keyword evidence="2" id="KW-0255">Endonuclease</keyword>
<proteinExistence type="predicted"/>
<protein>
    <submittedName>
        <fullName evidence="2">HNH endonuclease</fullName>
    </submittedName>
</protein>
<evidence type="ECO:0000259" key="1">
    <source>
        <dbReference type="SMART" id="SM00507"/>
    </source>
</evidence>
<keyword evidence="2" id="KW-0540">Nuclease</keyword>
<dbReference type="InterPro" id="IPR044925">
    <property type="entry name" value="His-Me_finger_sf"/>
</dbReference>
<dbReference type="InterPro" id="IPR016177">
    <property type="entry name" value="DNA-bd_dom_sf"/>
</dbReference>
<evidence type="ECO:0000313" key="2">
    <source>
        <dbReference type="EMBL" id="MDZ7280375.1"/>
    </source>
</evidence>